<evidence type="ECO:0000313" key="3">
    <source>
        <dbReference type="Proteomes" id="UP001501442"/>
    </source>
</evidence>
<accession>A0ABP8UJE3</accession>
<gene>
    <name evidence="2" type="ORF">GCM10023196_069210</name>
</gene>
<dbReference type="RefSeq" id="WP_345436063.1">
    <property type="nucleotide sequence ID" value="NZ_BAABHK010000011.1"/>
</dbReference>
<feature type="region of interest" description="Disordered" evidence="1">
    <location>
        <begin position="1"/>
        <end position="38"/>
    </location>
</feature>
<proteinExistence type="predicted"/>
<name>A0ABP8UJE3_9ACTN</name>
<evidence type="ECO:0000256" key="1">
    <source>
        <dbReference type="SAM" id="MobiDB-lite"/>
    </source>
</evidence>
<keyword evidence="3" id="KW-1185">Reference proteome</keyword>
<dbReference type="Proteomes" id="UP001501442">
    <property type="component" value="Unassembled WGS sequence"/>
</dbReference>
<comment type="caution">
    <text evidence="2">The sequence shown here is derived from an EMBL/GenBank/DDBJ whole genome shotgun (WGS) entry which is preliminary data.</text>
</comment>
<protein>
    <submittedName>
        <fullName evidence="2">Uncharacterized protein</fullName>
    </submittedName>
</protein>
<evidence type="ECO:0000313" key="2">
    <source>
        <dbReference type="EMBL" id="GAA4633086.1"/>
    </source>
</evidence>
<reference evidence="3" key="1">
    <citation type="journal article" date="2019" name="Int. J. Syst. Evol. Microbiol.">
        <title>The Global Catalogue of Microorganisms (GCM) 10K type strain sequencing project: providing services to taxonomists for standard genome sequencing and annotation.</title>
        <authorList>
            <consortium name="The Broad Institute Genomics Platform"/>
            <consortium name="The Broad Institute Genome Sequencing Center for Infectious Disease"/>
            <person name="Wu L."/>
            <person name="Ma J."/>
        </authorList>
    </citation>
    <scope>NUCLEOTIDE SEQUENCE [LARGE SCALE GENOMIC DNA]</scope>
    <source>
        <strain evidence="3">JCM 17939</strain>
    </source>
</reference>
<sequence>MSQNNHNPAADGGSRKEPASSGSGGRSAMPDLSAGVPLRGTPTKGLIYEHSMHEVLESIASDLGDTYADTSTKPGRIKNCKKGDGLLTVADQPGVPAGTARVVIEMSDADRHVRDWPDCLEQCERNRGAQSSLGLVRHISQVPGGRRIPSGKRRVRVYGARRFVVAFDPEVDEVSFLHAVIAMLRSQAVHRAARSGMAHLATAQEKLAHIETLTFELTKLQAIAERARVSATKLVADIGVLHSNLAVTLAEARSAVGEVAHATPTITKNS</sequence>
<dbReference type="EMBL" id="BAABHK010000011">
    <property type="protein sequence ID" value="GAA4633086.1"/>
    <property type="molecule type" value="Genomic_DNA"/>
</dbReference>
<organism evidence="2 3">
    <name type="scientific">Actinoallomurus vinaceus</name>
    <dbReference type="NCBI Taxonomy" id="1080074"/>
    <lineage>
        <taxon>Bacteria</taxon>
        <taxon>Bacillati</taxon>
        <taxon>Actinomycetota</taxon>
        <taxon>Actinomycetes</taxon>
        <taxon>Streptosporangiales</taxon>
        <taxon>Thermomonosporaceae</taxon>
        <taxon>Actinoallomurus</taxon>
    </lineage>
</organism>